<evidence type="ECO:0000313" key="3">
    <source>
        <dbReference type="EMBL" id="GAX07039.1"/>
    </source>
</evidence>
<proteinExistence type="predicted"/>
<organism evidence="3 4">
    <name type="scientific">Secundilactobacillus pentosiphilus</name>
    <dbReference type="NCBI Taxonomy" id="1714682"/>
    <lineage>
        <taxon>Bacteria</taxon>
        <taxon>Bacillati</taxon>
        <taxon>Bacillota</taxon>
        <taxon>Bacilli</taxon>
        <taxon>Lactobacillales</taxon>
        <taxon>Lactobacillaceae</taxon>
        <taxon>Secundilactobacillus</taxon>
    </lineage>
</organism>
<evidence type="ECO:0000256" key="2">
    <source>
        <dbReference type="SAM" id="MobiDB-lite"/>
    </source>
</evidence>
<feature type="region of interest" description="Disordered" evidence="2">
    <location>
        <begin position="244"/>
        <end position="300"/>
    </location>
</feature>
<keyword evidence="1" id="KW-0175">Coiled coil</keyword>
<feature type="compositionally biased region" description="Acidic residues" evidence="2">
    <location>
        <begin position="264"/>
        <end position="277"/>
    </location>
</feature>
<dbReference type="OrthoDB" id="2249783at2"/>
<feature type="compositionally biased region" description="Low complexity" evidence="2">
    <location>
        <begin position="278"/>
        <end position="300"/>
    </location>
</feature>
<gene>
    <name evidence="3" type="ORF">IWT25_02387</name>
</gene>
<dbReference type="RefSeq" id="WP_089121943.1">
    <property type="nucleotide sequence ID" value="NZ_BCMI01000033.1"/>
</dbReference>
<comment type="caution">
    <text evidence="3">The sequence shown here is derived from an EMBL/GenBank/DDBJ whole genome shotgun (WGS) entry which is preliminary data.</text>
</comment>
<dbReference type="Proteomes" id="UP000198414">
    <property type="component" value="Unassembled WGS sequence"/>
</dbReference>
<feature type="coiled-coil region" evidence="1">
    <location>
        <begin position="467"/>
        <end position="494"/>
    </location>
</feature>
<dbReference type="EMBL" id="BCMI01000033">
    <property type="protein sequence ID" value="GAX07039.1"/>
    <property type="molecule type" value="Genomic_DNA"/>
</dbReference>
<accession>A0A1Z5IZE8</accession>
<protein>
    <submittedName>
        <fullName evidence="3">Uncharacterized protein</fullName>
    </submittedName>
</protein>
<sequence length="939" mass="101760">MLKQSDAFNQVFNSDSRTLSIKATVAGKDYTADDLTSVEYDSAAMTGESMGIGSTYENSVKITFANLVEDIKAKDEVTVSIGAKLPNGTYEYAPLGVFYVDDEITMDRNNKTTEITADDAMCMLNGVYTAKVTLPTTLADMALDIANQAGVSINQDSFSKLPTIGLSKIPTNQPYRTVLGWLVMMIPGYATFDRNGQLCLRDIVGSTYAVGPDNYEFQGLTKNENPYTVTGIMITQDNSIEYSATEQDSDDNTSTDTDNTSGIDETDSDDNDTDDTNPSDSDSSSTDDGSATDTVDSSATDQTVTLQAGATTGSVINLQNNLMTQDILNQIWKTIQPIQYYPYTLNWFGSPAVEAGDWLEISDTQGNKFTVPNNSYVLTFDGGLSAVSSTGETVVSGTNWDYHGTLTQTIKQINQQMNAVGTYTFYTVSDPINPHEGDLWYKPNGDKTELYIYTNNRWVSMVGDLTGKQIADEVDQAQQDIKNARAVADAANTLAKNNNQDLQLKLGTDKFNTTVSQLNSDINLRVKSGDVISQINAEANQVLIQSGKILLDAPTVTFSGKTFIPDSAITNLNASKITAGTIDASTVDIIHLNASNISTGSLDASKIGVTNLNANNIVAGTLSGPNMKLNLDNGQFDSTDSKGNLVDIDDGEIRYLLKGTQTATGKISLGKMMATTDAWDFPWIAANPIMIRSNTGVIMSAQKSIDGDYLIGTGGSIEANPDGVMLSSNEVTDETDAKTHYYNSLQIEQNLVQLLTWGANISIRNIPLESSADGGVIEIDEDKGITLSRNNGSLILNDDGITINGDFSVTGTKNAVYVTRDGVRATPAYEMAESYLGDMGEANTDKNGQAEIPIEILFGDVVNTAVPYQVFVQSYSSAHVWVEQRNQDSFTVQSDQPDTPFVWELKAKRRGYEKDRLVKTNIDVKQIALSEGYQDEQSN</sequence>
<reference evidence="3 4" key="1">
    <citation type="submission" date="2015-11" db="EMBL/GenBank/DDBJ databases">
        <title>Draft genome sequences of new species of the genus Lactobacillus isolated from orchardgrass silage.</title>
        <authorList>
            <person name="Tohno M."/>
            <person name="Tanizawa Y."/>
            <person name="Arita M."/>
        </authorList>
    </citation>
    <scope>NUCLEOTIDE SEQUENCE [LARGE SCALE GENOMIC DNA]</scope>
    <source>
        <strain evidence="3 4">IWT25</strain>
    </source>
</reference>
<evidence type="ECO:0000256" key="1">
    <source>
        <dbReference type="SAM" id="Coils"/>
    </source>
</evidence>
<name>A0A1Z5IZE8_9LACO</name>
<dbReference type="AlphaFoldDB" id="A0A1Z5IZE8"/>
<evidence type="ECO:0000313" key="4">
    <source>
        <dbReference type="Proteomes" id="UP000198414"/>
    </source>
</evidence>